<gene>
    <name evidence="14" type="ORF">A3A20_02000</name>
</gene>
<feature type="transmembrane region" description="Helical" evidence="11">
    <location>
        <begin position="276"/>
        <end position="296"/>
    </location>
</feature>
<evidence type="ECO:0000256" key="6">
    <source>
        <dbReference type="ARBA" id="ARBA00022692"/>
    </source>
</evidence>
<evidence type="ECO:0000256" key="7">
    <source>
        <dbReference type="ARBA" id="ARBA00022989"/>
    </source>
</evidence>
<dbReference type="Gene3D" id="3.30.70.3040">
    <property type="match status" value="1"/>
</dbReference>
<proteinExistence type="inferred from homology"/>
<protein>
    <recommendedName>
        <fullName evidence="3 10">Cell division protein FtsX</fullName>
    </recommendedName>
</protein>
<dbReference type="PANTHER" id="PTHR47755">
    <property type="entry name" value="CELL DIVISION PROTEIN FTSX"/>
    <property type="match status" value="1"/>
</dbReference>
<keyword evidence="7 11" id="KW-1133">Transmembrane helix</keyword>
<dbReference type="InterPro" id="IPR003838">
    <property type="entry name" value="ABC3_permease_C"/>
</dbReference>
<keyword evidence="4 10" id="KW-1003">Cell membrane</keyword>
<keyword evidence="5 10" id="KW-0132">Cell division</keyword>
<evidence type="ECO:0000256" key="4">
    <source>
        <dbReference type="ARBA" id="ARBA00022475"/>
    </source>
</evidence>
<keyword evidence="8 10" id="KW-0472">Membrane</keyword>
<evidence type="ECO:0000259" key="13">
    <source>
        <dbReference type="Pfam" id="PF18075"/>
    </source>
</evidence>
<feature type="transmembrane region" description="Helical" evidence="11">
    <location>
        <begin position="180"/>
        <end position="202"/>
    </location>
</feature>
<comment type="similarity">
    <text evidence="2 10">Belongs to the ABC-4 integral membrane protein family. FtsX subfamily.</text>
</comment>
<dbReference type="Pfam" id="PF02687">
    <property type="entry name" value="FtsX"/>
    <property type="match status" value="1"/>
</dbReference>
<dbReference type="Proteomes" id="UP000178946">
    <property type="component" value="Unassembled WGS sequence"/>
</dbReference>
<evidence type="ECO:0000256" key="3">
    <source>
        <dbReference type="ARBA" id="ARBA00021907"/>
    </source>
</evidence>
<evidence type="ECO:0000256" key="11">
    <source>
        <dbReference type="SAM" id="Phobius"/>
    </source>
</evidence>
<keyword evidence="6 11" id="KW-0812">Transmembrane</keyword>
<evidence type="ECO:0000256" key="9">
    <source>
        <dbReference type="ARBA" id="ARBA00023306"/>
    </source>
</evidence>
<dbReference type="InterPro" id="IPR004513">
    <property type="entry name" value="FtsX"/>
</dbReference>
<dbReference type="STRING" id="1802557.A3A20_02000"/>
<dbReference type="InterPro" id="IPR040690">
    <property type="entry name" value="FtsX_ECD"/>
</dbReference>
<feature type="domain" description="FtsX extracellular" evidence="13">
    <location>
        <begin position="59"/>
        <end position="146"/>
    </location>
</feature>
<evidence type="ECO:0000259" key="12">
    <source>
        <dbReference type="Pfam" id="PF02687"/>
    </source>
</evidence>
<feature type="transmembrane region" description="Helical" evidence="11">
    <location>
        <begin position="21"/>
        <end position="43"/>
    </location>
</feature>
<evidence type="ECO:0000313" key="15">
    <source>
        <dbReference type="Proteomes" id="UP000178946"/>
    </source>
</evidence>
<evidence type="ECO:0000256" key="8">
    <source>
        <dbReference type="ARBA" id="ARBA00023136"/>
    </source>
</evidence>
<dbReference type="PANTHER" id="PTHR47755:SF1">
    <property type="entry name" value="CELL DIVISION PROTEIN FTSX"/>
    <property type="match status" value="1"/>
</dbReference>
<organism evidence="14 15">
    <name type="scientific">Candidatus Wolfebacteria bacterium RIFCSPLOWO2_01_FULL_45_19</name>
    <dbReference type="NCBI Taxonomy" id="1802557"/>
    <lineage>
        <taxon>Bacteria</taxon>
        <taxon>Candidatus Wolfeibacteriota</taxon>
    </lineage>
</organism>
<evidence type="ECO:0000256" key="1">
    <source>
        <dbReference type="ARBA" id="ARBA00004651"/>
    </source>
</evidence>
<reference evidence="14 15" key="1">
    <citation type="journal article" date="2016" name="Nat. Commun.">
        <title>Thousands of microbial genomes shed light on interconnected biogeochemical processes in an aquifer system.</title>
        <authorList>
            <person name="Anantharaman K."/>
            <person name="Brown C.T."/>
            <person name="Hug L.A."/>
            <person name="Sharon I."/>
            <person name="Castelle C.J."/>
            <person name="Probst A.J."/>
            <person name="Thomas B.C."/>
            <person name="Singh A."/>
            <person name="Wilkins M.J."/>
            <person name="Karaoz U."/>
            <person name="Brodie E.L."/>
            <person name="Williams K.H."/>
            <person name="Hubbard S.S."/>
            <person name="Banfield J.F."/>
        </authorList>
    </citation>
    <scope>NUCLEOTIDE SEQUENCE [LARGE SCALE GENOMIC DNA]</scope>
</reference>
<evidence type="ECO:0000256" key="2">
    <source>
        <dbReference type="ARBA" id="ARBA00007379"/>
    </source>
</evidence>
<dbReference type="Pfam" id="PF18075">
    <property type="entry name" value="FtsX_ECD"/>
    <property type="match status" value="1"/>
</dbReference>
<evidence type="ECO:0000256" key="10">
    <source>
        <dbReference type="PIRNR" id="PIRNR003097"/>
    </source>
</evidence>
<dbReference type="GO" id="GO:0051301">
    <property type="term" value="P:cell division"/>
    <property type="evidence" value="ECO:0007669"/>
    <property type="project" value="UniProtKB-KW"/>
</dbReference>
<evidence type="ECO:0000256" key="5">
    <source>
        <dbReference type="ARBA" id="ARBA00022618"/>
    </source>
</evidence>
<comment type="subcellular location">
    <subcellularLocation>
        <location evidence="1">Cell membrane</location>
        <topology evidence="1">Multi-pass membrane protein</topology>
    </subcellularLocation>
</comment>
<dbReference type="AlphaFoldDB" id="A0A1F8DSS5"/>
<accession>A0A1F8DSS5</accession>
<feature type="transmembrane region" description="Helical" evidence="11">
    <location>
        <begin position="230"/>
        <end position="256"/>
    </location>
</feature>
<feature type="domain" description="ABC3 transporter permease C-terminal" evidence="12">
    <location>
        <begin position="181"/>
        <end position="301"/>
    </location>
</feature>
<comment type="caution">
    <text evidence="14">The sequence shown here is derived from an EMBL/GenBank/DDBJ whole genome shotgun (WGS) entry which is preliminary data.</text>
</comment>
<dbReference type="EMBL" id="MGIR01000001">
    <property type="protein sequence ID" value="OGM91687.1"/>
    <property type="molecule type" value="Genomic_DNA"/>
</dbReference>
<dbReference type="PIRSF" id="PIRSF003097">
    <property type="entry name" value="FtsX"/>
    <property type="match status" value="1"/>
</dbReference>
<keyword evidence="9 10" id="KW-0131">Cell cycle</keyword>
<dbReference type="GO" id="GO:0005886">
    <property type="term" value="C:plasma membrane"/>
    <property type="evidence" value="ECO:0007669"/>
    <property type="project" value="UniProtKB-SubCell"/>
</dbReference>
<name>A0A1F8DSS5_9BACT</name>
<evidence type="ECO:0000313" key="14">
    <source>
        <dbReference type="EMBL" id="OGM91687.1"/>
    </source>
</evidence>
<sequence length="302" mass="33777">MVTSLYRIVKRGLINFWRNGWLSAATIAVMILALLVFEGLIIFKVMTEAALGAIQEKIDISVYFKTTAPEDEILRVKTSLESLVEVRKVEYVSRDKALELFSERHKDDPTISEAIGELEENPLSASLNVKAYDPKQYAIIASYLNNESLTVIVDKVTYFQNQIVIDRLTAMIDAAERGGFFLTVFLSIIAGLVVFNTVRLAIYTNREEINIMRLVGASNKFIRGPYVVEGILYGLIAAFFAVTISFPLVYAASPYVEVLIPGMNLYGYFLSNLPSLLVYLIIFGILLAVISSAISIRKYLRA</sequence>